<evidence type="ECO:0000256" key="2">
    <source>
        <dbReference type="ARBA" id="ARBA00007511"/>
    </source>
</evidence>
<feature type="transmembrane region" description="Helical" evidence="6">
    <location>
        <begin position="40"/>
        <end position="60"/>
    </location>
</feature>
<reference evidence="7 8" key="1">
    <citation type="submission" date="2016-01" db="EMBL/GenBank/DDBJ databases">
        <title>Complete Genome Sequence of Paenibacillus yonginensis DCY84, a novel Plant Growth-Promoting Bacteria with Elicitation of Induced Systemic Resistance.</title>
        <authorList>
            <person name="Kim Y.J."/>
            <person name="Yang D.C."/>
            <person name="Sukweenadhi J."/>
        </authorList>
    </citation>
    <scope>NUCLEOTIDE SEQUENCE [LARGE SCALE GENOMIC DNA]</scope>
    <source>
        <strain evidence="7 8">DCY84</strain>
    </source>
</reference>
<dbReference type="PANTHER" id="PTHR30238">
    <property type="entry name" value="MEMBRANE BOUND PREDICTED REDOX MODULATOR"/>
    <property type="match status" value="1"/>
</dbReference>
<keyword evidence="5 6" id="KW-0472">Membrane</keyword>
<dbReference type="Proteomes" id="UP000092573">
    <property type="component" value="Chromosome"/>
</dbReference>
<feature type="transmembrane region" description="Helical" evidence="6">
    <location>
        <begin position="6"/>
        <end position="28"/>
    </location>
</feature>
<dbReference type="KEGG" id="pyg:AWM70_11430"/>
<evidence type="ECO:0000256" key="6">
    <source>
        <dbReference type="SAM" id="Phobius"/>
    </source>
</evidence>
<protein>
    <recommendedName>
        <fullName evidence="9">Tellurium resistance protein TerC</fullName>
    </recommendedName>
</protein>
<evidence type="ECO:0000256" key="3">
    <source>
        <dbReference type="ARBA" id="ARBA00022692"/>
    </source>
</evidence>
<dbReference type="RefSeq" id="WP_068696490.1">
    <property type="nucleotide sequence ID" value="NZ_CP014167.1"/>
</dbReference>
<keyword evidence="3 6" id="KW-0812">Transmembrane</keyword>
<dbReference type="AlphaFoldDB" id="A0A1B1N155"/>
<evidence type="ECO:0000256" key="1">
    <source>
        <dbReference type="ARBA" id="ARBA00004141"/>
    </source>
</evidence>
<feature type="transmembrane region" description="Helical" evidence="6">
    <location>
        <begin position="129"/>
        <end position="146"/>
    </location>
</feature>
<dbReference type="PANTHER" id="PTHR30238:SF4">
    <property type="entry name" value="SLL1022 PROTEIN"/>
    <property type="match status" value="1"/>
</dbReference>
<evidence type="ECO:0000256" key="5">
    <source>
        <dbReference type="ARBA" id="ARBA00023136"/>
    </source>
</evidence>
<dbReference type="InterPro" id="IPR005496">
    <property type="entry name" value="Integral_membrane_TerC"/>
</dbReference>
<feature type="transmembrane region" description="Helical" evidence="6">
    <location>
        <begin position="193"/>
        <end position="211"/>
    </location>
</feature>
<comment type="similarity">
    <text evidence="2">Belongs to the TerC family.</text>
</comment>
<evidence type="ECO:0000256" key="4">
    <source>
        <dbReference type="ARBA" id="ARBA00022989"/>
    </source>
</evidence>
<keyword evidence="4 6" id="KW-1133">Transmembrane helix</keyword>
<dbReference type="NCBIfam" id="TIGR03717">
    <property type="entry name" value="R_switched_YjbE"/>
    <property type="match status" value="1"/>
</dbReference>
<name>A0A1B1N155_9BACL</name>
<accession>A0A1B1N155</accession>
<dbReference type="STRING" id="1462996.AWM70_11430"/>
<feature type="transmembrane region" description="Helical" evidence="6">
    <location>
        <begin position="66"/>
        <end position="84"/>
    </location>
</feature>
<proteinExistence type="inferred from homology"/>
<sequence>MESILLLLQILMINLVLSGDNAVVIAMASKNLPLSQRKKAVWWGAVGAVILRCLLTWVALVLLKIPFIQACGGILLAYIAFKLLTQQEDETRVESAATLWKSVQTILFADFIMSLDNVLAIAALAQGDIAILVIGIAIGIPIVVWGSNLIADLLHRFPVLVYAGAGILAYTAGKMLLHDPKLGGLLNGFIPQAAYWLPWALSAAIIIIGLFKQKYFRGA</sequence>
<feature type="transmembrane region" description="Helical" evidence="6">
    <location>
        <begin position="105"/>
        <end position="123"/>
    </location>
</feature>
<dbReference type="InterPro" id="IPR022301">
    <property type="entry name" value="Integral_membrane_YjbE"/>
</dbReference>
<dbReference type="Pfam" id="PF03741">
    <property type="entry name" value="TerC"/>
    <property type="match status" value="1"/>
</dbReference>
<comment type="subcellular location">
    <subcellularLocation>
        <location evidence="1">Membrane</location>
        <topology evidence="1">Multi-pass membrane protein</topology>
    </subcellularLocation>
</comment>
<evidence type="ECO:0000313" key="8">
    <source>
        <dbReference type="Proteomes" id="UP000092573"/>
    </source>
</evidence>
<evidence type="ECO:0008006" key="9">
    <source>
        <dbReference type="Google" id="ProtNLM"/>
    </source>
</evidence>
<feature type="transmembrane region" description="Helical" evidence="6">
    <location>
        <begin position="153"/>
        <end position="173"/>
    </location>
</feature>
<evidence type="ECO:0000313" key="7">
    <source>
        <dbReference type="EMBL" id="ANS75138.1"/>
    </source>
</evidence>
<organism evidence="7 8">
    <name type="scientific">Paenibacillus yonginensis</name>
    <dbReference type="NCBI Taxonomy" id="1462996"/>
    <lineage>
        <taxon>Bacteria</taxon>
        <taxon>Bacillati</taxon>
        <taxon>Bacillota</taxon>
        <taxon>Bacilli</taxon>
        <taxon>Bacillales</taxon>
        <taxon>Paenibacillaceae</taxon>
        <taxon>Paenibacillus</taxon>
    </lineage>
</organism>
<gene>
    <name evidence="7" type="ORF">AWM70_11430</name>
</gene>
<dbReference type="EMBL" id="CP014167">
    <property type="protein sequence ID" value="ANS75138.1"/>
    <property type="molecule type" value="Genomic_DNA"/>
</dbReference>
<dbReference type="GO" id="GO:0016020">
    <property type="term" value="C:membrane"/>
    <property type="evidence" value="ECO:0007669"/>
    <property type="project" value="UniProtKB-SubCell"/>
</dbReference>
<dbReference type="OrthoDB" id="5295733at2"/>
<keyword evidence="8" id="KW-1185">Reference proteome</keyword>